<dbReference type="RefSeq" id="WP_290315100.1">
    <property type="nucleotide sequence ID" value="NZ_JAUFPN010000027.1"/>
</dbReference>
<comment type="caution">
    <text evidence="3">The sequence shown here is derived from an EMBL/GenBank/DDBJ whole genome shotgun (WGS) entry which is preliminary data.</text>
</comment>
<dbReference type="InterPro" id="IPR000182">
    <property type="entry name" value="GNAT_dom"/>
</dbReference>
<name>A0ABT8A0X9_9PROT</name>
<organism evidence="3 4">
    <name type="scientific">Paeniroseomonas aquatica</name>
    <dbReference type="NCBI Taxonomy" id="373043"/>
    <lineage>
        <taxon>Bacteria</taxon>
        <taxon>Pseudomonadati</taxon>
        <taxon>Pseudomonadota</taxon>
        <taxon>Alphaproteobacteria</taxon>
        <taxon>Acetobacterales</taxon>
        <taxon>Acetobacteraceae</taxon>
        <taxon>Paeniroseomonas</taxon>
    </lineage>
</organism>
<dbReference type="Proteomes" id="UP001529369">
    <property type="component" value="Unassembled WGS sequence"/>
</dbReference>
<dbReference type="SUPFAM" id="SSF55729">
    <property type="entry name" value="Acyl-CoA N-acyltransferases (Nat)"/>
    <property type="match status" value="1"/>
</dbReference>
<feature type="region of interest" description="Disordered" evidence="1">
    <location>
        <begin position="186"/>
        <end position="213"/>
    </location>
</feature>
<dbReference type="PROSITE" id="PS51186">
    <property type="entry name" value="GNAT"/>
    <property type="match status" value="1"/>
</dbReference>
<sequence length="213" mass="22936">MPSPRPQKALSYRPIGNDQLGILDTIGLDTAQVEDYLGPLADILDAVRTGPSHALIGIHAEGRLIGFYVIHPDRRDATCWWLGWFILARSQQGLGLGRTILARVMAGLAAVPACRRIRLIVVPENEGAIALYRKVGFRSVGALPGTGDIIMECALRSDVPVAAPARLTALCPIASRHGRRRMRLRPRTGPHAARAIGVERGPPAGIQRRSAAA</sequence>
<keyword evidence="4" id="KW-1185">Reference proteome</keyword>
<dbReference type="InterPro" id="IPR016181">
    <property type="entry name" value="Acyl_CoA_acyltransferase"/>
</dbReference>
<protein>
    <submittedName>
        <fullName evidence="3">GNAT family N-acetyltransferase</fullName>
    </submittedName>
</protein>
<proteinExistence type="predicted"/>
<accession>A0ABT8A0X9</accession>
<evidence type="ECO:0000313" key="4">
    <source>
        <dbReference type="Proteomes" id="UP001529369"/>
    </source>
</evidence>
<dbReference type="Gene3D" id="3.40.630.30">
    <property type="match status" value="1"/>
</dbReference>
<dbReference type="CDD" id="cd04301">
    <property type="entry name" value="NAT_SF"/>
    <property type="match status" value="1"/>
</dbReference>
<evidence type="ECO:0000256" key="1">
    <source>
        <dbReference type="SAM" id="MobiDB-lite"/>
    </source>
</evidence>
<gene>
    <name evidence="3" type="ORF">QWZ14_03080</name>
</gene>
<reference evidence="4" key="1">
    <citation type="journal article" date="2019" name="Int. J. Syst. Evol. Microbiol.">
        <title>The Global Catalogue of Microorganisms (GCM) 10K type strain sequencing project: providing services to taxonomists for standard genome sequencing and annotation.</title>
        <authorList>
            <consortium name="The Broad Institute Genomics Platform"/>
            <consortium name="The Broad Institute Genome Sequencing Center for Infectious Disease"/>
            <person name="Wu L."/>
            <person name="Ma J."/>
        </authorList>
    </citation>
    <scope>NUCLEOTIDE SEQUENCE [LARGE SCALE GENOMIC DNA]</scope>
    <source>
        <strain evidence="4">CECT 7131</strain>
    </source>
</reference>
<dbReference type="EMBL" id="JAUFPN010000027">
    <property type="protein sequence ID" value="MDN3563358.1"/>
    <property type="molecule type" value="Genomic_DNA"/>
</dbReference>
<feature type="domain" description="N-acetyltransferase" evidence="2">
    <location>
        <begin position="10"/>
        <end position="156"/>
    </location>
</feature>
<evidence type="ECO:0000259" key="2">
    <source>
        <dbReference type="PROSITE" id="PS51186"/>
    </source>
</evidence>
<dbReference type="Pfam" id="PF00583">
    <property type="entry name" value="Acetyltransf_1"/>
    <property type="match status" value="1"/>
</dbReference>
<evidence type="ECO:0000313" key="3">
    <source>
        <dbReference type="EMBL" id="MDN3563358.1"/>
    </source>
</evidence>